<evidence type="ECO:0000313" key="2">
    <source>
        <dbReference type="EMBL" id="KAK3685194.1"/>
    </source>
</evidence>
<organism evidence="2 3">
    <name type="scientific">Podospora appendiculata</name>
    <dbReference type="NCBI Taxonomy" id="314037"/>
    <lineage>
        <taxon>Eukaryota</taxon>
        <taxon>Fungi</taxon>
        <taxon>Dikarya</taxon>
        <taxon>Ascomycota</taxon>
        <taxon>Pezizomycotina</taxon>
        <taxon>Sordariomycetes</taxon>
        <taxon>Sordariomycetidae</taxon>
        <taxon>Sordariales</taxon>
        <taxon>Podosporaceae</taxon>
        <taxon>Podospora</taxon>
    </lineage>
</organism>
<comment type="caution">
    <text evidence="2">The sequence shown here is derived from an EMBL/GenBank/DDBJ whole genome shotgun (WGS) entry which is preliminary data.</text>
</comment>
<evidence type="ECO:0000256" key="1">
    <source>
        <dbReference type="SAM" id="SignalP"/>
    </source>
</evidence>
<dbReference type="EMBL" id="JAULSO010000003">
    <property type="protein sequence ID" value="KAK3685194.1"/>
    <property type="molecule type" value="Genomic_DNA"/>
</dbReference>
<evidence type="ECO:0000313" key="3">
    <source>
        <dbReference type="Proteomes" id="UP001270362"/>
    </source>
</evidence>
<proteinExistence type="predicted"/>
<protein>
    <submittedName>
        <fullName evidence="2">Uncharacterized protein</fullName>
    </submittedName>
</protein>
<keyword evidence="3" id="KW-1185">Reference proteome</keyword>
<reference evidence="2" key="2">
    <citation type="submission" date="2023-06" db="EMBL/GenBank/DDBJ databases">
        <authorList>
            <consortium name="Lawrence Berkeley National Laboratory"/>
            <person name="Haridas S."/>
            <person name="Hensen N."/>
            <person name="Bonometti L."/>
            <person name="Westerberg I."/>
            <person name="Brannstrom I.O."/>
            <person name="Guillou S."/>
            <person name="Cros-Aarteil S."/>
            <person name="Calhoun S."/>
            <person name="Kuo A."/>
            <person name="Mondo S."/>
            <person name="Pangilinan J."/>
            <person name="Riley R."/>
            <person name="Labutti K."/>
            <person name="Andreopoulos B."/>
            <person name="Lipzen A."/>
            <person name="Chen C."/>
            <person name="Yanf M."/>
            <person name="Daum C."/>
            <person name="Ng V."/>
            <person name="Clum A."/>
            <person name="Steindorff A."/>
            <person name="Ohm R."/>
            <person name="Martin F."/>
            <person name="Silar P."/>
            <person name="Natvig D."/>
            <person name="Lalanne C."/>
            <person name="Gautier V."/>
            <person name="Ament-Velasquez S.L."/>
            <person name="Kruys A."/>
            <person name="Hutchinson M.I."/>
            <person name="Powell A.J."/>
            <person name="Barry K."/>
            <person name="Miller A.N."/>
            <person name="Grigoriev I.V."/>
            <person name="Debuchy R."/>
            <person name="Gladieux P."/>
            <person name="Thoren M.H."/>
            <person name="Johannesson H."/>
        </authorList>
    </citation>
    <scope>NUCLEOTIDE SEQUENCE</scope>
    <source>
        <strain evidence="2">CBS 314.62</strain>
    </source>
</reference>
<accession>A0AAE0X5A9</accession>
<dbReference type="Proteomes" id="UP001270362">
    <property type="component" value="Unassembled WGS sequence"/>
</dbReference>
<dbReference type="AlphaFoldDB" id="A0AAE0X5A9"/>
<feature type="chain" id="PRO_5042028924" evidence="1">
    <location>
        <begin position="31"/>
        <end position="314"/>
    </location>
</feature>
<name>A0AAE0X5A9_9PEZI</name>
<gene>
    <name evidence="2" type="ORF">B0T22DRAFT_517064</name>
</gene>
<keyword evidence="1" id="KW-0732">Signal</keyword>
<feature type="signal peptide" evidence="1">
    <location>
        <begin position="1"/>
        <end position="30"/>
    </location>
</feature>
<reference evidence="2" key="1">
    <citation type="journal article" date="2023" name="Mol. Phylogenet. Evol.">
        <title>Genome-scale phylogeny and comparative genomics of the fungal order Sordariales.</title>
        <authorList>
            <person name="Hensen N."/>
            <person name="Bonometti L."/>
            <person name="Westerberg I."/>
            <person name="Brannstrom I.O."/>
            <person name="Guillou S."/>
            <person name="Cros-Aarteil S."/>
            <person name="Calhoun S."/>
            <person name="Haridas S."/>
            <person name="Kuo A."/>
            <person name="Mondo S."/>
            <person name="Pangilinan J."/>
            <person name="Riley R."/>
            <person name="LaButti K."/>
            <person name="Andreopoulos B."/>
            <person name="Lipzen A."/>
            <person name="Chen C."/>
            <person name="Yan M."/>
            <person name="Daum C."/>
            <person name="Ng V."/>
            <person name="Clum A."/>
            <person name="Steindorff A."/>
            <person name="Ohm R.A."/>
            <person name="Martin F."/>
            <person name="Silar P."/>
            <person name="Natvig D.O."/>
            <person name="Lalanne C."/>
            <person name="Gautier V."/>
            <person name="Ament-Velasquez S.L."/>
            <person name="Kruys A."/>
            <person name="Hutchinson M.I."/>
            <person name="Powell A.J."/>
            <person name="Barry K."/>
            <person name="Miller A.N."/>
            <person name="Grigoriev I.V."/>
            <person name="Debuchy R."/>
            <person name="Gladieux P."/>
            <person name="Hiltunen Thoren M."/>
            <person name="Johannesson H."/>
        </authorList>
    </citation>
    <scope>NUCLEOTIDE SEQUENCE</scope>
    <source>
        <strain evidence="2">CBS 314.62</strain>
    </source>
</reference>
<sequence length="314" mass="34445">MPFKHPLLQVTAVVLIVLLSALLNLGRSKAVPQSICTSYDHPNPLAVMFPNNATGVLNATLVIIPISLDVARRLIPPQYRILEGAYRHLLPEFPQGMYPVLVQAAHDHDIQLRAYGITLDDFSRVGFEFPFLDLLGDGYSSFRWAPAQLISATNTIAVEGSKAYGTIVSPAEYEPLCDAYHALANGATYFKGSSLTSSDFVELEMAQLPRSVLNPYPLELFRNITNQPTFANATTCDNMIRMFHTSMSVGEFAPVSVRGRVRAKTFPFEGAQKEWSNVYGVQVATPFVENNYLDCQSMQGYDGSGGPEGSLSAI</sequence>